<dbReference type="Proteomes" id="UP000222542">
    <property type="component" value="Unassembled WGS sequence"/>
</dbReference>
<dbReference type="STRING" id="4072.A0A2G3AI62"/>
<gene>
    <name evidence="1" type="ORF">T459_01811</name>
</gene>
<dbReference type="Gramene" id="PHT93929">
    <property type="protein sequence ID" value="PHT93929"/>
    <property type="gene ID" value="T459_01811"/>
</dbReference>
<evidence type="ECO:0000313" key="2">
    <source>
        <dbReference type="Proteomes" id="UP000222542"/>
    </source>
</evidence>
<dbReference type="EMBL" id="AYRZ02000001">
    <property type="protein sequence ID" value="PHT93929.1"/>
    <property type="molecule type" value="Genomic_DNA"/>
</dbReference>
<proteinExistence type="predicted"/>
<protein>
    <recommendedName>
        <fullName evidence="3">ATP-dependent DNA helicase</fullName>
    </recommendedName>
</protein>
<name>A0A2G3AI62_CAPAN</name>
<keyword evidence="2" id="KW-1185">Reference proteome</keyword>
<dbReference type="PANTHER" id="PTHR10492:SF102">
    <property type="entry name" value="ATP-DEPENDENT DNA HELICASE"/>
    <property type="match status" value="1"/>
</dbReference>
<reference evidence="1 2" key="1">
    <citation type="journal article" date="2014" name="Nat. Genet.">
        <title>Genome sequence of the hot pepper provides insights into the evolution of pungency in Capsicum species.</title>
        <authorList>
            <person name="Kim S."/>
            <person name="Park M."/>
            <person name="Yeom S.I."/>
            <person name="Kim Y.M."/>
            <person name="Lee J.M."/>
            <person name="Lee H.A."/>
            <person name="Seo E."/>
            <person name="Choi J."/>
            <person name="Cheong K."/>
            <person name="Kim K.T."/>
            <person name="Jung K."/>
            <person name="Lee G.W."/>
            <person name="Oh S.K."/>
            <person name="Bae C."/>
            <person name="Kim S.B."/>
            <person name="Lee H.Y."/>
            <person name="Kim S.Y."/>
            <person name="Kim M.S."/>
            <person name="Kang B.C."/>
            <person name="Jo Y.D."/>
            <person name="Yang H.B."/>
            <person name="Jeong H.J."/>
            <person name="Kang W.H."/>
            <person name="Kwon J.K."/>
            <person name="Shin C."/>
            <person name="Lim J.Y."/>
            <person name="Park J.H."/>
            <person name="Huh J.H."/>
            <person name="Kim J.S."/>
            <person name="Kim B.D."/>
            <person name="Cohen O."/>
            <person name="Paran I."/>
            <person name="Suh M.C."/>
            <person name="Lee S.B."/>
            <person name="Kim Y.K."/>
            <person name="Shin Y."/>
            <person name="Noh S.J."/>
            <person name="Park J."/>
            <person name="Seo Y.S."/>
            <person name="Kwon S.Y."/>
            <person name="Kim H.A."/>
            <person name="Park J.M."/>
            <person name="Kim H.J."/>
            <person name="Choi S.B."/>
            <person name="Bosland P.W."/>
            <person name="Reeves G."/>
            <person name="Jo S.H."/>
            <person name="Lee B.W."/>
            <person name="Cho H.T."/>
            <person name="Choi H.S."/>
            <person name="Lee M.S."/>
            <person name="Yu Y."/>
            <person name="Do Choi Y."/>
            <person name="Park B.S."/>
            <person name="van Deynze A."/>
            <person name="Ashrafi H."/>
            <person name="Hill T."/>
            <person name="Kim W.T."/>
            <person name="Pai H.S."/>
            <person name="Ahn H.K."/>
            <person name="Yeam I."/>
            <person name="Giovannoni J.J."/>
            <person name="Rose J.K."/>
            <person name="Sorensen I."/>
            <person name="Lee S.J."/>
            <person name="Kim R.W."/>
            <person name="Choi I.Y."/>
            <person name="Choi B.S."/>
            <person name="Lim J.S."/>
            <person name="Lee Y.H."/>
            <person name="Choi D."/>
        </authorList>
    </citation>
    <scope>NUCLEOTIDE SEQUENCE [LARGE SCALE GENOMIC DNA]</scope>
    <source>
        <strain evidence="2">cv. CM334</strain>
    </source>
</reference>
<comment type="caution">
    <text evidence="1">The sequence shown here is derived from an EMBL/GenBank/DDBJ whole genome shotgun (WGS) entry which is preliminary data.</text>
</comment>
<organism evidence="1 2">
    <name type="scientific">Capsicum annuum</name>
    <name type="common">Capsicum pepper</name>
    <dbReference type="NCBI Taxonomy" id="4072"/>
    <lineage>
        <taxon>Eukaryota</taxon>
        <taxon>Viridiplantae</taxon>
        <taxon>Streptophyta</taxon>
        <taxon>Embryophyta</taxon>
        <taxon>Tracheophyta</taxon>
        <taxon>Spermatophyta</taxon>
        <taxon>Magnoliopsida</taxon>
        <taxon>eudicotyledons</taxon>
        <taxon>Gunneridae</taxon>
        <taxon>Pentapetalae</taxon>
        <taxon>asterids</taxon>
        <taxon>lamiids</taxon>
        <taxon>Solanales</taxon>
        <taxon>Solanaceae</taxon>
        <taxon>Solanoideae</taxon>
        <taxon>Capsiceae</taxon>
        <taxon>Capsicum</taxon>
    </lineage>
</organism>
<accession>A0A2G3AI62</accession>
<dbReference type="PANTHER" id="PTHR10492">
    <property type="match status" value="1"/>
</dbReference>
<reference evidence="1 2" key="2">
    <citation type="journal article" date="2017" name="Genome Biol.">
        <title>New reference genome sequences of hot pepper reveal the massive evolution of plant disease-resistance genes by retroduplication.</title>
        <authorList>
            <person name="Kim S."/>
            <person name="Park J."/>
            <person name="Yeom S.I."/>
            <person name="Kim Y.M."/>
            <person name="Seo E."/>
            <person name="Kim K.T."/>
            <person name="Kim M.S."/>
            <person name="Lee J.M."/>
            <person name="Cheong K."/>
            <person name="Shin H.S."/>
            <person name="Kim S.B."/>
            <person name="Han K."/>
            <person name="Lee J."/>
            <person name="Park M."/>
            <person name="Lee H.A."/>
            <person name="Lee H.Y."/>
            <person name="Lee Y."/>
            <person name="Oh S."/>
            <person name="Lee J.H."/>
            <person name="Choi E."/>
            <person name="Choi E."/>
            <person name="Lee S.E."/>
            <person name="Jeon J."/>
            <person name="Kim H."/>
            <person name="Choi G."/>
            <person name="Song H."/>
            <person name="Lee J."/>
            <person name="Lee S.C."/>
            <person name="Kwon J.K."/>
            <person name="Lee H.Y."/>
            <person name="Koo N."/>
            <person name="Hong Y."/>
            <person name="Kim R.W."/>
            <person name="Kang W.H."/>
            <person name="Huh J.H."/>
            <person name="Kang B.C."/>
            <person name="Yang T.J."/>
            <person name="Lee Y.H."/>
            <person name="Bennetzen J.L."/>
            <person name="Choi D."/>
        </authorList>
    </citation>
    <scope>NUCLEOTIDE SEQUENCE [LARGE SCALE GENOMIC DNA]</scope>
    <source>
        <strain evidence="2">cv. CM334</strain>
    </source>
</reference>
<dbReference type="OMA" id="WRILAFH"/>
<dbReference type="AlphaFoldDB" id="A0A2G3AI62"/>
<sequence>MIHGPSRKSSPCMQNSKCTKHFPKKFVDSTTVDDEGYPIYKRRDNGKSTKRAGSDLDNRYVVPHNRFLLLKYGAHINVEWCNQSRSIKYLFKYVNNKGHDRVTAAFSQSGNTDDSRIIDEINMYCDCRYISPCEAAWRIFNFPIHHREPSVERLSFHLEGNQNVIFSNDDRIDAVVNRPTVKESMFLKWFEANKEFPKERELTYAKFPLKFVWNQQSKKWKKRQTSAFSIGRIFFVPPGSGEQYYLRLLLNVIKGPTSYEDLRKINGHDYNTFRDACYALGLLDDDREYVDAIVEASNWGMPSYLRQLFAMLLLSNSMSRPEIVWQSTWHLLSEDILYPS</sequence>
<evidence type="ECO:0008006" key="3">
    <source>
        <dbReference type="Google" id="ProtNLM"/>
    </source>
</evidence>
<evidence type="ECO:0000313" key="1">
    <source>
        <dbReference type="EMBL" id="PHT93929.1"/>
    </source>
</evidence>